<dbReference type="EMBL" id="JADYXP020000003">
    <property type="protein sequence ID" value="KAL0128480.1"/>
    <property type="molecule type" value="Genomic_DNA"/>
</dbReference>
<name>A0AAW2GLA2_9HYME</name>
<reference evidence="1 2" key="1">
    <citation type="submission" date="2023-03" db="EMBL/GenBank/DDBJ databases">
        <title>High recombination rates correlate with genetic variation in Cardiocondyla obscurior ants.</title>
        <authorList>
            <person name="Errbii M."/>
        </authorList>
    </citation>
    <scope>NUCLEOTIDE SEQUENCE [LARGE SCALE GENOMIC DNA]</scope>
    <source>
        <strain evidence="1">Alpha-2009</strain>
        <tissue evidence="1">Whole body</tissue>
    </source>
</reference>
<accession>A0AAW2GLA2</accession>
<protein>
    <submittedName>
        <fullName evidence="1">Uncharacterized protein</fullName>
    </submittedName>
</protein>
<dbReference type="Proteomes" id="UP001430953">
    <property type="component" value="Unassembled WGS sequence"/>
</dbReference>
<keyword evidence="2" id="KW-1185">Reference proteome</keyword>
<evidence type="ECO:0000313" key="1">
    <source>
        <dbReference type="EMBL" id="KAL0128480.1"/>
    </source>
</evidence>
<comment type="caution">
    <text evidence="1">The sequence shown here is derived from an EMBL/GenBank/DDBJ whole genome shotgun (WGS) entry which is preliminary data.</text>
</comment>
<evidence type="ECO:0000313" key="2">
    <source>
        <dbReference type="Proteomes" id="UP001430953"/>
    </source>
</evidence>
<proteinExistence type="predicted"/>
<dbReference type="AlphaFoldDB" id="A0AAW2GLA2"/>
<sequence>MEKGGKQRTASVPPLAPSTSLLMLAIEACKAFAIIEDIACKKKIEGKWEKERKEYFARLGWEVEEIEDKRDKEKMRGEEMVERDKSLQRKNRWKKLGKAKFNKIYVVGHSIPRICFTLRTNIILRSYCNHKSSIYNSLFR</sequence>
<gene>
    <name evidence="1" type="ORF">PUN28_003649</name>
</gene>
<organism evidence="1 2">
    <name type="scientific">Cardiocondyla obscurior</name>
    <dbReference type="NCBI Taxonomy" id="286306"/>
    <lineage>
        <taxon>Eukaryota</taxon>
        <taxon>Metazoa</taxon>
        <taxon>Ecdysozoa</taxon>
        <taxon>Arthropoda</taxon>
        <taxon>Hexapoda</taxon>
        <taxon>Insecta</taxon>
        <taxon>Pterygota</taxon>
        <taxon>Neoptera</taxon>
        <taxon>Endopterygota</taxon>
        <taxon>Hymenoptera</taxon>
        <taxon>Apocrita</taxon>
        <taxon>Aculeata</taxon>
        <taxon>Formicoidea</taxon>
        <taxon>Formicidae</taxon>
        <taxon>Myrmicinae</taxon>
        <taxon>Cardiocondyla</taxon>
    </lineage>
</organism>